<dbReference type="InterPro" id="IPR038765">
    <property type="entry name" value="Papain-like_cys_pep_sf"/>
</dbReference>
<dbReference type="AlphaFoldDB" id="A0A0E0QB52"/>
<keyword evidence="3" id="KW-1185">Reference proteome</keyword>
<accession>A0A0E0QB52</accession>
<dbReference type="SUPFAM" id="SSF54001">
    <property type="entry name" value="Cysteine proteinases"/>
    <property type="match status" value="2"/>
</dbReference>
<dbReference type="eggNOG" id="ENOG502R4CG">
    <property type="taxonomic scope" value="Eukaryota"/>
</dbReference>
<reference evidence="3" key="1">
    <citation type="submission" date="2013-06" db="EMBL/GenBank/DDBJ databases">
        <authorList>
            <person name="Zhao Q."/>
        </authorList>
    </citation>
    <scope>NUCLEOTIDE SEQUENCE</scope>
    <source>
        <strain evidence="3">cv. W1943</strain>
    </source>
</reference>
<evidence type="ECO:0000259" key="1">
    <source>
        <dbReference type="SMART" id="SM00848"/>
    </source>
</evidence>
<dbReference type="Proteomes" id="UP000008022">
    <property type="component" value="Unassembled WGS sequence"/>
</dbReference>
<name>A0A0E0QB52_ORYRU</name>
<dbReference type="Pfam" id="PF08246">
    <property type="entry name" value="Inhibitor_I29"/>
    <property type="match status" value="2"/>
</dbReference>
<organism evidence="2 3">
    <name type="scientific">Oryza rufipogon</name>
    <name type="common">Brownbeard rice</name>
    <name type="synonym">Asian wild rice</name>
    <dbReference type="NCBI Taxonomy" id="4529"/>
    <lineage>
        <taxon>Eukaryota</taxon>
        <taxon>Viridiplantae</taxon>
        <taxon>Streptophyta</taxon>
        <taxon>Embryophyta</taxon>
        <taxon>Tracheophyta</taxon>
        <taxon>Spermatophyta</taxon>
        <taxon>Magnoliopsida</taxon>
        <taxon>Liliopsida</taxon>
        <taxon>Poales</taxon>
        <taxon>Poaceae</taxon>
        <taxon>BOP clade</taxon>
        <taxon>Oryzoideae</taxon>
        <taxon>Oryzeae</taxon>
        <taxon>Oryzinae</taxon>
        <taxon>Oryza</taxon>
    </lineage>
</organism>
<dbReference type="Gramene" id="ORUFI07G22940.1">
    <property type="protein sequence ID" value="ORUFI07G22940.1"/>
    <property type="gene ID" value="ORUFI07G22940"/>
</dbReference>
<evidence type="ECO:0000313" key="3">
    <source>
        <dbReference type="Proteomes" id="UP000008022"/>
    </source>
</evidence>
<evidence type="ECO:0000313" key="2">
    <source>
        <dbReference type="EnsemblPlants" id="ORUFI07G22940.1"/>
    </source>
</evidence>
<feature type="domain" description="Cathepsin propeptide inhibitor" evidence="1">
    <location>
        <begin position="182"/>
        <end position="240"/>
    </location>
</feature>
<dbReference type="STRING" id="4529.A0A0E0QB52"/>
<dbReference type="EnsemblPlants" id="ORUFI07G22940.1">
    <property type="protein sequence ID" value="ORUFI07G22940.1"/>
    <property type="gene ID" value="ORUFI07G22940"/>
</dbReference>
<dbReference type="SMART" id="SM00848">
    <property type="entry name" value="Inhibitor_I29"/>
    <property type="match status" value="2"/>
</dbReference>
<feature type="domain" description="Cathepsin propeptide inhibitor" evidence="1">
    <location>
        <begin position="476"/>
        <end position="537"/>
    </location>
</feature>
<dbReference type="Gene3D" id="1.10.287.2250">
    <property type="match status" value="2"/>
</dbReference>
<proteinExistence type="predicted"/>
<protein>
    <recommendedName>
        <fullName evidence="1">Cathepsin propeptide inhibitor domain-containing protein</fullName>
    </recommendedName>
</protein>
<reference evidence="2" key="2">
    <citation type="submission" date="2015-06" db="UniProtKB">
        <authorList>
            <consortium name="EnsemblPlants"/>
        </authorList>
    </citation>
    <scope>IDENTIFICATION</scope>
</reference>
<dbReference type="InterPro" id="IPR013201">
    <property type="entry name" value="Prot_inhib_I29"/>
</dbReference>
<sequence length="653" mass="73286">MSLRALASLLARRLSARGAQAPRSAAAAGTRPAKPRALRTLIENSFTRAQRLTLPSISAQRDLGVGHGALALTSSLAGLLLGFLYFKQDRDDSAWEYTRKEEETVKWRDVIEPSVRAKFTRKDGTFAYPEYYGYLRVQMNGGKPNYDQKCSDKEEAIVDDDAADTDEDDNNAVDEPAMKAKFEDWMKEHGRIYITKKEKAHRYENFKKAMKGINELNIKRGMRSPLAAPTELADYTDEEVERLGITMADDSDWDEYLDHIHTAIARGYVFRVDDEDVCEAVKKAMSMFLRALAPLLTRRFSARSAQAQRSAAAAAATAGTSPAPRSPVSPRSQIKIFFTRAQRLTLPSISAQRDLGVGRGAVKGVLALTSSLAGLLLGFLYFKQDRDDSAGEETRKEEEEVTVNWRDVIEPSVMARFTRKDGTFAYLDYIDYLNSQMNHGGKPLYDKKCSDKEEAVVDDAAEEDNVVDEVAMKAKFEDWMSEHGRRYRTEEEKAHRYENFKKVVKALDKFNAERGTRSSLLAPLAPNELADYSQEELDGLGTLADESHWEGYLDHVHTMIARGNDIRHNENACEAVKKFQKEKYKVTPEIKSIASLDAAAPEQSVFDHHPRQERLSIRCRTTSSIIPAEDACFAELIACKRAIETGQGSQSVT</sequence>